<dbReference type="AlphaFoldDB" id="A0A095WVI7"/>
<dbReference type="OrthoDB" id="9801997at2"/>
<organism evidence="1 2">
    <name type="scientific">Pseudohaliea rubra DSM 19751</name>
    <dbReference type="NCBI Taxonomy" id="1265313"/>
    <lineage>
        <taxon>Bacteria</taxon>
        <taxon>Pseudomonadati</taxon>
        <taxon>Pseudomonadota</taxon>
        <taxon>Gammaproteobacteria</taxon>
        <taxon>Cellvibrionales</taxon>
        <taxon>Halieaceae</taxon>
        <taxon>Pseudohaliea</taxon>
    </lineage>
</organism>
<comment type="caution">
    <text evidence="1">The sequence shown here is derived from an EMBL/GenBank/DDBJ whole genome shotgun (WGS) entry which is preliminary data.</text>
</comment>
<dbReference type="PATRIC" id="fig|1265313.6.peg.2749"/>
<dbReference type="RefSeq" id="WP_035516885.1">
    <property type="nucleotide sequence ID" value="NZ_KN234771.1"/>
</dbReference>
<keyword evidence="2" id="KW-1185">Reference proteome</keyword>
<reference evidence="1 2" key="1">
    <citation type="journal article" date="2014" name="Genome Announc.">
        <title>Genome Sequence of Gammaproteobacterial Pseudohaliea rubra Type Strain DSM 19751, Isolated from Coastal Seawater of the Mediterranean Sea.</title>
        <authorList>
            <person name="Spring S."/>
            <person name="Fiebig A."/>
            <person name="Riedel T."/>
            <person name="Goker M."/>
            <person name="Klenk H.P."/>
        </authorList>
    </citation>
    <scope>NUCLEOTIDE SEQUENCE [LARGE SCALE GENOMIC DNA]</scope>
    <source>
        <strain evidence="1 2">DSM 19751</strain>
    </source>
</reference>
<gene>
    <name evidence="1" type="ORF">HRUBRA_02792</name>
</gene>
<evidence type="ECO:0008006" key="3">
    <source>
        <dbReference type="Google" id="ProtNLM"/>
    </source>
</evidence>
<sequence length="303" mass="32063">MVEVPSALTALQPATSSAYRRAADTVLPLADPRLLTLCREQLQSTQQRRSWHPPADCTGADRQGLALAEQFAVDVNGISEAQMAALGDAIGAEAVNVLVNSLYLVDMALRLQQVAPVVLAGTGDAAPASAGQPAADAGSDSDAAVAEIVAGVIADFAAQAVLADAVDPLTSELVRLRCAQVHHCRLCGSLRQRSALENGFEETMAERVARYEQGGFSDAQVAALHLVDTLILTPADAGPALKEDLERHYSPEQIAELCFDVVKWSQQKALVATHIDAPPWEGIHVLDFDDNGHPLFTGPVIAH</sequence>
<evidence type="ECO:0000313" key="2">
    <source>
        <dbReference type="Proteomes" id="UP000029640"/>
    </source>
</evidence>
<dbReference type="EMBL" id="AUVB01000088">
    <property type="protein sequence ID" value="KGE02654.1"/>
    <property type="molecule type" value="Genomic_DNA"/>
</dbReference>
<dbReference type="eggNOG" id="COG2128">
    <property type="taxonomic scope" value="Bacteria"/>
</dbReference>
<dbReference type="Proteomes" id="UP000029640">
    <property type="component" value="Unassembled WGS sequence"/>
</dbReference>
<dbReference type="HOGENOM" id="CLU_920709_0_0_6"/>
<dbReference type="STRING" id="1265313.HRUBRA_02792"/>
<evidence type="ECO:0000313" key="1">
    <source>
        <dbReference type="EMBL" id="KGE02654.1"/>
    </source>
</evidence>
<proteinExistence type="predicted"/>
<name>A0A095WVI7_9GAMM</name>
<dbReference type="Gene3D" id="1.20.1290.10">
    <property type="entry name" value="AhpD-like"/>
    <property type="match status" value="1"/>
</dbReference>
<accession>A0A095WVI7</accession>
<dbReference type="SUPFAM" id="SSF69118">
    <property type="entry name" value="AhpD-like"/>
    <property type="match status" value="1"/>
</dbReference>
<protein>
    <recommendedName>
        <fullName evidence="3">Carboxymuconolactone decarboxylase-like domain-containing protein</fullName>
    </recommendedName>
</protein>
<dbReference type="InterPro" id="IPR029032">
    <property type="entry name" value="AhpD-like"/>
</dbReference>